<evidence type="ECO:0000259" key="2">
    <source>
        <dbReference type="Pfam" id="PF13649"/>
    </source>
</evidence>
<dbReference type="EMBL" id="BBYR01000050">
    <property type="protein sequence ID" value="GAP37547.1"/>
    <property type="molecule type" value="Genomic_DNA"/>
</dbReference>
<dbReference type="Gene3D" id="3.40.50.150">
    <property type="entry name" value="Vaccinia Virus protein VP39"/>
    <property type="match status" value="1"/>
</dbReference>
<dbReference type="GO" id="GO:0032259">
    <property type="term" value="P:methylation"/>
    <property type="evidence" value="ECO:0007669"/>
    <property type="project" value="UniProtKB-KW"/>
</dbReference>
<dbReference type="SUPFAM" id="SSF53335">
    <property type="entry name" value="S-adenosyl-L-methionine-dependent methyltransferases"/>
    <property type="match status" value="1"/>
</dbReference>
<proteinExistence type="predicted"/>
<dbReference type="GO" id="GO:0008168">
    <property type="term" value="F:methyltransferase activity"/>
    <property type="evidence" value="ECO:0007669"/>
    <property type="project" value="UniProtKB-KW"/>
</dbReference>
<feature type="domain" description="Methyltransferase" evidence="2">
    <location>
        <begin position="28"/>
        <end position="103"/>
    </location>
</feature>
<dbReference type="Pfam" id="PF13649">
    <property type="entry name" value="Methyltransf_25"/>
    <property type="match status" value="1"/>
</dbReference>
<evidence type="ECO:0000313" key="4">
    <source>
        <dbReference type="Proteomes" id="UP000037660"/>
    </source>
</evidence>
<keyword evidence="3" id="KW-0489">Methyltransferase</keyword>
<reference evidence="3 4" key="2">
    <citation type="journal article" date="2016" name="Science">
        <title>A bacterium that degrades and assimilates poly(ethylene terephthalate).</title>
        <authorList>
            <person name="Yoshida S."/>
            <person name="Hiraga K."/>
            <person name="Takehana T."/>
            <person name="Taniguchi I."/>
            <person name="Yamaji H."/>
            <person name="Maeda Y."/>
            <person name="Toyohara K."/>
            <person name="Miyamoto K."/>
            <person name="Kimura Y."/>
            <person name="Oda K."/>
        </authorList>
    </citation>
    <scope>NUCLEOTIDE SEQUENCE [LARGE SCALE GENOMIC DNA]</scope>
    <source>
        <strain evidence="4">NBRC 110686 / TISTR 2288 / 201-F6</strain>
    </source>
</reference>
<protein>
    <submittedName>
        <fullName evidence="3">Putative SAM-dependent methyltransferase Bucepa02006346</fullName>
    </submittedName>
</protein>
<evidence type="ECO:0000256" key="1">
    <source>
        <dbReference type="SAM" id="MobiDB-lite"/>
    </source>
</evidence>
<dbReference type="AlphaFoldDB" id="A0A0K8P4H0"/>
<dbReference type="CDD" id="cd02440">
    <property type="entry name" value="AdoMet_MTases"/>
    <property type="match status" value="1"/>
</dbReference>
<feature type="compositionally biased region" description="Basic and acidic residues" evidence="1">
    <location>
        <begin position="179"/>
        <end position="191"/>
    </location>
</feature>
<dbReference type="InterPro" id="IPR041698">
    <property type="entry name" value="Methyltransf_25"/>
</dbReference>
<organism evidence="3 4">
    <name type="scientific">Piscinibacter sakaiensis</name>
    <name type="common">Ideonella sakaiensis</name>
    <dbReference type="NCBI Taxonomy" id="1547922"/>
    <lineage>
        <taxon>Bacteria</taxon>
        <taxon>Pseudomonadati</taxon>
        <taxon>Pseudomonadota</taxon>
        <taxon>Betaproteobacteria</taxon>
        <taxon>Burkholderiales</taxon>
        <taxon>Sphaerotilaceae</taxon>
        <taxon>Piscinibacter</taxon>
    </lineage>
</organism>
<accession>A0A0K8P4H0</accession>
<reference evidence="4" key="1">
    <citation type="submission" date="2015-07" db="EMBL/GenBank/DDBJ databases">
        <title>Discovery of a poly(ethylene terephthalate assimilation.</title>
        <authorList>
            <person name="Yoshida S."/>
            <person name="Hiraga K."/>
            <person name="Takehana T."/>
            <person name="Taniguchi I."/>
            <person name="Yamaji H."/>
            <person name="Maeda Y."/>
            <person name="Toyohara K."/>
            <person name="Miyamoto K."/>
            <person name="Kimura Y."/>
            <person name="Oda K."/>
        </authorList>
    </citation>
    <scope>NUCLEOTIDE SEQUENCE [LARGE SCALE GENOMIC DNA]</scope>
    <source>
        <strain evidence="4">NBRC 110686 / TISTR 2288 / 201-F6</strain>
    </source>
</reference>
<dbReference type="InterPro" id="IPR029063">
    <property type="entry name" value="SAM-dependent_MTases_sf"/>
</dbReference>
<dbReference type="STRING" id="1547922.ISF6_3492"/>
<keyword evidence="4" id="KW-1185">Reference proteome</keyword>
<dbReference type="Proteomes" id="UP000037660">
    <property type="component" value="Unassembled WGS sequence"/>
</dbReference>
<feature type="region of interest" description="Disordered" evidence="1">
    <location>
        <begin position="177"/>
        <end position="198"/>
    </location>
</feature>
<comment type="caution">
    <text evidence="3">The sequence shown here is derived from an EMBL/GenBank/DDBJ whole genome shotgun (WGS) entry which is preliminary data.</text>
</comment>
<gene>
    <name evidence="3" type="ORF">ISF6_3492</name>
</gene>
<evidence type="ECO:0000313" key="3">
    <source>
        <dbReference type="EMBL" id="GAP37547.1"/>
    </source>
</evidence>
<name>A0A0K8P4H0_PISS1</name>
<sequence length="198" mass="21127">MPPPAAPALAPSAWVCRWSADLRAPTRVLDLACGSGRHVRWLAGRGHAVTAVDRDAAALAGLRGLAGVEALQADVEAGPWPLAGRRFDLVLVTNYLWRPLWPALRDSLADGGRLVCETFGVDQARIGRPSNPDFLLRPGELLAACAGLHVVAFEQGPEVDAQGRLLRHVQRIAALQREPAADDPARPRLSADRPAAAL</sequence>
<keyword evidence="3" id="KW-0808">Transferase</keyword>